<dbReference type="Proteomes" id="UP001221757">
    <property type="component" value="Unassembled WGS sequence"/>
</dbReference>
<feature type="compositionally biased region" description="Basic and acidic residues" evidence="1">
    <location>
        <begin position="133"/>
        <end position="147"/>
    </location>
</feature>
<dbReference type="EMBL" id="JARKIE010001145">
    <property type="protein sequence ID" value="KAJ7605650.1"/>
    <property type="molecule type" value="Genomic_DNA"/>
</dbReference>
<comment type="caution">
    <text evidence="2">The sequence shown here is derived from an EMBL/GenBank/DDBJ whole genome shotgun (WGS) entry which is preliminary data.</text>
</comment>
<proteinExistence type="predicted"/>
<reference evidence="2" key="1">
    <citation type="submission" date="2023-03" db="EMBL/GenBank/DDBJ databases">
        <title>Massive genome expansion in bonnet fungi (Mycena s.s.) driven by repeated elements and novel gene families across ecological guilds.</title>
        <authorList>
            <consortium name="Lawrence Berkeley National Laboratory"/>
            <person name="Harder C.B."/>
            <person name="Miyauchi S."/>
            <person name="Viragh M."/>
            <person name="Kuo A."/>
            <person name="Thoen E."/>
            <person name="Andreopoulos B."/>
            <person name="Lu D."/>
            <person name="Skrede I."/>
            <person name="Drula E."/>
            <person name="Henrissat B."/>
            <person name="Morin E."/>
            <person name="Kohler A."/>
            <person name="Barry K."/>
            <person name="LaButti K."/>
            <person name="Morin E."/>
            <person name="Salamov A."/>
            <person name="Lipzen A."/>
            <person name="Mereny Z."/>
            <person name="Hegedus B."/>
            <person name="Baldrian P."/>
            <person name="Stursova M."/>
            <person name="Weitz H."/>
            <person name="Taylor A."/>
            <person name="Grigoriev I.V."/>
            <person name="Nagy L.G."/>
            <person name="Martin F."/>
            <person name="Kauserud H."/>
        </authorList>
    </citation>
    <scope>NUCLEOTIDE SEQUENCE</scope>
    <source>
        <strain evidence="2">CBHHK067</strain>
    </source>
</reference>
<accession>A0AAD7AZH4</accession>
<sequence length="256" mass="28643">MLCAAPDAANPFSYATEMAKHFVFIKALDDFEQYFAIWDPVEKKLRNKILDNNTVFDINYWSSEIGGVLNAFKAVKAVSSGSSRTWAHYPARHIFHLAAAPSAKQTSPRGIVAPMARAVPGPRNRDNGWAGRDSFRDQGRDTFRNNEPGERRPVHCLICTEDHTVKQHKSARKEFKDRSSYFSMYENGALKTVRFPPGGEHQVICIGYNCNVLGRPCDGSRGPCDRRHICSLCGGDHPALPGDARCPRFRDGVFRA</sequence>
<evidence type="ECO:0000313" key="2">
    <source>
        <dbReference type="EMBL" id="KAJ7605650.1"/>
    </source>
</evidence>
<gene>
    <name evidence="2" type="ORF">B0H17DRAFT_1230023</name>
</gene>
<organism evidence="2 3">
    <name type="scientific">Mycena rosella</name>
    <name type="common">Pink bonnet</name>
    <name type="synonym">Agaricus rosellus</name>
    <dbReference type="NCBI Taxonomy" id="1033263"/>
    <lineage>
        <taxon>Eukaryota</taxon>
        <taxon>Fungi</taxon>
        <taxon>Dikarya</taxon>
        <taxon>Basidiomycota</taxon>
        <taxon>Agaricomycotina</taxon>
        <taxon>Agaricomycetes</taxon>
        <taxon>Agaricomycetidae</taxon>
        <taxon>Agaricales</taxon>
        <taxon>Marasmiineae</taxon>
        <taxon>Mycenaceae</taxon>
        <taxon>Mycena</taxon>
    </lineage>
</organism>
<protein>
    <submittedName>
        <fullName evidence="2">Uncharacterized protein</fullName>
    </submittedName>
</protein>
<evidence type="ECO:0000313" key="3">
    <source>
        <dbReference type="Proteomes" id="UP001221757"/>
    </source>
</evidence>
<feature type="region of interest" description="Disordered" evidence="1">
    <location>
        <begin position="116"/>
        <end position="147"/>
    </location>
</feature>
<keyword evidence="3" id="KW-1185">Reference proteome</keyword>
<evidence type="ECO:0000256" key="1">
    <source>
        <dbReference type="SAM" id="MobiDB-lite"/>
    </source>
</evidence>
<dbReference type="AlphaFoldDB" id="A0AAD7AZH4"/>
<name>A0AAD7AZH4_MYCRO</name>